<dbReference type="InterPro" id="IPR015991">
    <property type="entry name" value="TatD/YcfH-like"/>
</dbReference>
<dbReference type="Proteomes" id="UP000619838">
    <property type="component" value="Unassembled WGS sequence"/>
</dbReference>
<evidence type="ECO:0000313" key="4">
    <source>
        <dbReference type="EMBL" id="MBF0637263.1"/>
    </source>
</evidence>
<evidence type="ECO:0000313" key="5">
    <source>
        <dbReference type="Proteomes" id="UP000619838"/>
    </source>
</evidence>
<sequence>MFVDVHCHLSFPQFDEDRDQVVQRMLDHDVHYLIDPGIDAPSSRKSIQLASGYPFMRATVGLHPHEVMNMPAPDLFDELESLVADPNVVGIGEIGLDYHYPDHNAKAQQEAFRTMLNMAEKHDLPVVIHSRDAWDDTLEILRDEHCSNLRGIMHCFSGTADHAAACIDLGLSISVPGIVTFRKSPLPDVIRTIGLEHLLTETDAPYLAPVPCRGKRNEPALVRYVTARIADIKQQSLETTAAAVAANARTLFGDPA</sequence>
<dbReference type="PIRSF" id="PIRSF005902">
    <property type="entry name" value="DNase_TatD"/>
    <property type="match status" value="1"/>
</dbReference>
<dbReference type="InterPro" id="IPR001130">
    <property type="entry name" value="TatD-like"/>
</dbReference>
<dbReference type="NCBIfam" id="TIGR00010">
    <property type="entry name" value="YchF/TatD family DNA exonuclease"/>
    <property type="match status" value="1"/>
</dbReference>
<evidence type="ECO:0000256" key="2">
    <source>
        <dbReference type="ARBA" id="ARBA00022723"/>
    </source>
</evidence>
<reference evidence="4 5" key="1">
    <citation type="journal article" date="2020" name="Microorganisms">
        <title>Simultaneous Genome Sequencing of Prosthecochloris ethylica and Desulfuromonas acetoxidans within a Syntrophic Mixture Reveals Unique Pili and Protein Interactions.</title>
        <authorList>
            <person name="Kyndt J.A."/>
            <person name="Van Beeumen J.J."/>
            <person name="Meyer T.E."/>
        </authorList>
    </citation>
    <scope>NUCLEOTIDE SEQUENCE [LARGE SCALE GENOMIC DNA]</scope>
    <source>
        <strain evidence="4 5">N3</strain>
    </source>
</reference>
<dbReference type="EMBL" id="JADGII010000015">
    <property type="protein sequence ID" value="MBF0637263.1"/>
    <property type="molecule type" value="Genomic_DNA"/>
</dbReference>
<dbReference type="InterPro" id="IPR018228">
    <property type="entry name" value="DNase_TatD-rel_CS"/>
</dbReference>
<comment type="similarity">
    <text evidence="1">Belongs to the metallo-dependent hydrolases superfamily. TatD-type hydrolase family.</text>
</comment>
<organism evidence="4 5">
    <name type="scientific">Prosthecochloris ethylica</name>
    <dbReference type="NCBI Taxonomy" id="2743976"/>
    <lineage>
        <taxon>Bacteria</taxon>
        <taxon>Pseudomonadati</taxon>
        <taxon>Chlorobiota</taxon>
        <taxon>Chlorobiia</taxon>
        <taxon>Chlorobiales</taxon>
        <taxon>Chlorobiaceae</taxon>
        <taxon>Prosthecochloris</taxon>
    </lineage>
</organism>
<keyword evidence="3 4" id="KW-0378">Hydrolase</keyword>
<dbReference type="Pfam" id="PF01026">
    <property type="entry name" value="TatD_DNase"/>
    <property type="match status" value="1"/>
</dbReference>
<dbReference type="SUPFAM" id="SSF51556">
    <property type="entry name" value="Metallo-dependent hydrolases"/>
    <property type="match status" value="1"/>
</dbReference>
<protein>
    <submittedName>
        <fullName evidence="4">TatD family hydrolase</fullName>
    </submittedName>
</protein>
<evidence type="ECO:0000256" key="3">
    <source>
        <dbReference type="ARBA" id="ARBA00022801"/>
    </source>
</evidence>
<gene>
    <name evidence="4" type="ORF">INT08_08775</name>
</gene>
<dbReference type="PROSITE" id="PS01090">
    <property type="entry name" value="TATD_2"/>
    <property type="match status" value="1"/>
</dbReference>
<dbReference type="GO" id="GO:0016787">
    <property type="term" value="F:hydrolase activity"/>
    <property type="evidence" value="ECO:0007669"/>
    <property type="project" value="UniProtKB-KW"/>
</dbReference>
<dbReference type="InterPro" id="IPR032466">
    <property type="entry name" value="Metal_Hydrolase"/>
</dbReference>
<accession>A0ABR9XTB3</accession>
<name>A0ABR9XTB3_9CHLB</name>
<evidence type="ECO:0000256" key="1">
    <source>
        <dbReference type="ARBA" id="ARBA00009275"/>
    </source>
</evidence>
<comment type="caution">
    <text evidence="4">The sequence shown here is derived from an EMBL/GenBank/DDBJ whole genome shotgun (WGS) entry which is preliminary data.</text>
</comment>
<proteinExistence type="inferred from homology"/>
<keyword evidence="2" id="KW-0479">Metal-binding</keyword>
<dbReference type="CDD" id="cd01310">
    <property type="entry name" value="TatD_DNAse"/>
    <property type="match status" value="1"/>
</dbReference>
<dbReference type="PANTHER" id="PTHR46124:SF2">
    <property type="entry name" value="D-AMINOACYL-TRNA DEACYLASE"/>
    <property type="match status" value="1"/>
</dbReference>
<dbReference type="PANTHER" id="PTHR46124">
    <property type="entry name" value="D-AMINOACYL-TRNA DEACYLASE"/>
    <property type="match status" value="1"/>
</dbReference>
<dbReference type="Gene3D" id="3.20.20.140">
    <property type="entry name" value="Metal-dependent hydrolases"/>
    <property type="match status" value="1"/>
</dbReference>
<keyword evidence="5" id="KW-1185">Reference proteome</keyword>
<dbReference type="RefSeq" id="WP_175187755.1">
    <property type="nucleotide sequence ID" value="NZ_JABVZQ010000019.1"/>
</dbReference>